<dbReference type="PROSITE" id="PS51219">
    <property type="entry name" value="DPCK"/>
    <property type="match status" value="1"/>
</dbReference>
<comment type="function">
    <text evidence="5">Catalyzes the phosphorylation of the 3'-hydroxyl group of dephosphocoenzyme A to form coenzyme A.</text>
</comment>
<evidence type="ECO:0000313" key="8">
    <source>
        <dbReference type="Proteomes" id="UP000198860"/>
    </source>
</evidence>
<name>A0A1H0E5K0_HALAD</name>
<evidence type="ECO:0000313" key="7">
    <source>
        <dbReference type="EMBL" id="SDN77642.1"/>
    </source>
</evidence>
<dbReference type="EMBL" id="FNIZ01000001">
    <property type="protein sequence ID" value="SDN77642.1"/>
    <property type="molecule type" value="Genomic_DNA"/>
</dbReference>
<protein>
    <recommendedName>
        <fullName evidence="5 6">Dephospho-CoA kinase</fullName>
        <ecNumber evidence="5 6">2.7.1.24</ecNumber>
    </recommendedName>
    <alternativeName>
        <fullName evidence="5">Dephosphocoenzyme A kinase</fullName>
    </alternativeName>
</protein>
<dbReference type="UniPathway" id="UPA00241">
    <property type="reaction ID" value="UER00356"/>
</dbReference>
<dbReference type="InterPro" id="IPR027417">
    <property type="entry name" value="P-loop_NTPase"/>
</dbReference>
<dbReference type="GO" id="GO:0005524">
    <property type="term" value="F:ATP binding"/>
    <property type="evidence" value="ECO:0007669"/>
    <property type="project" value="UniProtKB-UniRule"/>
</dbReference>
<organism evidence="7 8">
    <name type="scientific">Halobacillus aidingensis</name>
    <dbReference type="NCBI Taxonomy" id="240303"/>
    <lineage>
        <taxon>Bacteria</taxon>
        <taxon>Bacillati</taxon>
        <taxon>Bacillota</taxon>
        <taxon>Bacilli</taxon>
        <taxon>Bacillales</taxon>
        <taxon>Bacillaceae</taxon>
        <taxon>Halobacillus</taxon>
    </lineage>
</organism>
<dbReference type="CDD" id="cd02022">
    <property type="entry name" value="DPCK"/>
    <property type="match status" value="1"/>
</dbReference>
<dbReference type="InterPro" id="IPR001977">
    <property type="entry name" value="Depp_CoAkinase"/>
</dbReference>
<keyword evidence="2 5" id="KW-0547">Nucleotide-binding</keyword>
<evidence type="ECO:0000256" key="1">
    <source>
        <dbReference type="ARBA" id="ARBA00009018"/>
    </source>
</evidence>
<dbReference type="GO" id="GO:0005737">
    <property type="term" value="C:cytoplasm"/>
    <property type="evidence" value="ECO:0007669"/>
    <property type="project" value="UniProtKB-SubCell"/>
</dbReference>
<keyword evidence="5" id="KW-0808">Transferase</keyword>
<dbReference type="PANTHER" id="PTHR10695">
    <property type="entry name" value="DEPHOSPHO-COA KINASE-RELATED"/>
    <property type="match status" value="1"/>
</dbReference>
<dbReference type="NCBIfam" id="TIGR00152">
    <property type="entry name" value="dephospho-CoA kinase"/>
    <property type="match status" value="1"/>
</dbReference>
<gene>
    <name evidence="5" type="primary">coaE</name>
    <name evidence="7" type="ORF">SAMN05421677_10198</name>
</gene>
<keyword evidence="8" id="KW-1185">Reference proteome</keyword>
<dbReference type="Proteomes" id="UP000198860">
    <property type="component" value="Unassembled WGS sequence"/>
</dbReference>
<dbReference type="STRING" id="240303.SAMN05421677_10198"/>
<dbReference type="FunFam" id="3.40.50.300:FF:000485">
    <property type="entry name" value="Dephospho-CoA kinase CAB5"/>
    <property type="match status" value="1"/>
</dbReference>
<dbReference type="GO" id="GO:0015937">
    <property type="term" value="P:coenzyme A biosynthetic process"/>
    <property type="evidence" value="ECO:0007669"/>
    <property type="project" value="UniProtKB-UniRule"/>
</dbReference>
<keyword evidence="3 5" id="KW-0067">ATP-binding</keyword>
<evidence type="ECO:0000256" key="3">
    <source>
        <dbReference type="ARBA" id="ARBA00022840"/>
    </source>
</evidence>
<reference evidence="8" key="1">
    <citation type="submission" date="2016-10" db="EMBL/GenBank/DDBJ databases">
        <authorList>
            <person name="Varghese N."/>
            <person name="Submissions S."/>
        </authorList>
    </citation>
    <scope>NUCLEOTIDE SEQUENCE [LARGE SCALE GENOMIC DNA]</scope>
    <source>
        <strain evidence="8">CGMCC 1.3703</strain>
    </source>
</reference>
<sequence>MTLVIGLTGSIASGKSTVAKMFKDMDIPVIDADQISRDVVQPGEPAYQEIVETFGEQVLEEGGDLDRKKLGKVVFADETKRKQLNGIVHPKVREEMIRRREQYKQQQYQAVVLDIPLLFESNLTDYVEKILVVYVDEKTQLERLMERDQSGREDAEERIRAQIPVKKKAEMADAVIDNTGTVEGSLQQLNDILHGWEIV</sequence>
<evidence type="ECO:0000256" key="5">
    <source>
        <dbReference type="HAMAP-Rule" id="MF_00376"/>
    </source>
</evidence>
<comment type="subcellular location">
    <subcellularLocation>
        <location evidence="5">Cytoplasm</location>
    </subcellularLocation>
</comment>
<dbReference type="AlphaFoldDB" id="A0A1H0E5K0"/>
<evidence type="ECO:0000256" key="2">
    <source>
        <dbReference type="ARBA" id="ARBA00022741"/>
    </source>
</evidence>
<feature type="binding site" evidence="5">
    <location>
        <begin position="12"/>
        <end position="17"/>
    </location>
    <ligand>
        <name>ATP</name>
        <dbReference type="ChEBI" id="CHEBI:30616"/>
    </ligand>
</feature>
<dbReference type="RefSeq" id="WP_089650557.1">
    <property type="nucleotide sequence ID" value="NZ_FNIZ01000001.1"/>
</dbReference>
<dbReference type="EC" id="2.7.1.24" evidence="5 6"/>
<comment type="catalytic activity">
    <reaction evidence="5">
        <text>3'-dephospho-CoA + ATP = ADP + CoA + H(+)</text>
        <dbReference type="Rhea" id="RHEA:18245"/>
        <dbReference type="ChEBI" id="CHEBI:15378"/>
        <dbReference type="ChEBI" id="CHEBI:30616"/>
        <dbReference type="ChEBI" id="CHEBI:57287"/>
        <dbReference type="ChEBI" id="CHEBI:57328"/>
        <dbReference type="ChEBI" id="CHEBI:456216"/>
        <dbReference type="EC" id="2.7.1.24"/>
    </reaction>
</comment>
<dbReference type="OrthoDB" id="9812943at2"/>
<dbReference type="PANTHER" id="PTHR10695:SF46">
    <property type="entry name" value="BIFUNCTIONAL COENZYME A SYNTHASE-RELATED"/>
    <property type="match status" value="1"/>
</dbReference>
<keyword evidence="4 5" id="KW-0173">Coenzyme A biosynthesis</keyword>
<dbReference type="Gene3D" id="3.40.50.300">
    <property type="entry name" value="P-loop containing nucleotide triphosphate hydrolases"/>
    <property type="match status" value="1"/>
</dbReference>
<comment type="pathway">
    <text evidence="5">Cofactor biosynthesis; coenzyme A biosynthesis; CoA from (R)-pantothenate: step 5/5.</text>
</comment>
<evidence type="ECO:0000256" key="6">
    <source>
        <dbReference type="NCBIfam" id="TIGR00152"/>
    </source>
</evidence>
<evidence type="ECO:0000256" key="4">
    <source>
        <dbReference type="ARBA" id="ARBA00022993"/>
    </source>
</evidence>
<keyword evidence="5 7" id="KW-0418">Kinase</keyword>
<dbReference type="GO" id="GO:0004140">
    <property type="term" value="F:dephospho-CoA kinase activity"/>
    <property type="evidence" value="ECO:0007669"/>
    <property type="project" value="UniProtKB-UniRule"/>
</dbReference>
<dbReference type="HAMAP" id="MF_00376">
    <property type="entry name" value="Dephospho_CoA_kinase"/>
    <property type="match status" value="1"/>
</dbReference>
<accession>A0A1H0E5K0</accession>
<dbReference type="Pfam" id="PF01121">
    <property type="entry name" value="CoaE"/>
    <property type="match status" value="1"/>
</dbReference>
<keyword evidence="5" id="KW-0963">Cytoplasm</keyword>
<proteinExistence type="inferred from homology"/>
<dbReference type="SUPFAM" id="SSF52540">
    <property type="entry name" value="P-loop containing nucleoside triphosphate hydrolases"/>
    <property type="match status" value="1"/>
</dbReference>
<comment type="similarity">
    <text evidence="1 5">Belongs to the CoaE family.</text>
</comment>